<protein>
    <submittedName>
        <fullName evidence="2">Uncharacterized protein</fullName>
    </submittedName>
</protein>
<evidence type="ECO:0000313" key="2">
    <source>
        <dbReference type="EMBL" id="KAF6232819.1"/>
    </source>
</evidence>
<organism evidence="2 3">
    <name type="scientific">Letharia columbiana</name>
    <dbReference type="NCBI Taxonomy" id="112416"/>
    <lineage>
        <taxon>Eukaryota</taxon>
        <taxon>Fungi</taxon>
        <taxon>Dikarya</taxon>
        <taxon>Ascomycota</taxon>
        <taxon>Pezizomycotina</taxon>
        <taxon>Lecanoromycetes</taxon>
        <taxon>OSLEUM clade</taxon>
        <taxon>Lecanoromycetidae</taxon>
        <taxon>Lecanorales</taxon>
        <taxon>Lecanorineae</taxon>
        <taxon>Parmeliaceae</taxon>
        <taxon>Letharia</taxon>
    </lineage>
</organism>
<evidence type="ECO:0000256" key="1">
    <source>
        <dbReference type="SAM" id="MobiDB-lite"/>
    </source>
</evidence>
<dbReference type="OrthoDB" id="10644154at2759"/>
<dbReference type="GeneID" id="59290687"/>
<reference evidence="2 3" key="1">
    <citation type="journal article" date="2020" name="Genomics">
        <title>Complete, high-quality genomes from long-read metagenomic sequencing of two wolf lichen thalli reveals enigmatic genome architecture.</title>
        <authorList>
            <person name="McKenzie S.K."/>
            <person name="Walston R.F."/>
            <person name="Allen J.L."/>
        </authorList>
    </citation>
    <scope>NUCLEOTIDE SEQUENCE [LARGE SCALE GENOMIC DNA]</scope>
    <source>
        <strain evidence="2">WasteWater2</strain>
    </source>
</reference>
<dbReference type="AlphaFoldDB" id="A0A8H6FQH4"/>
<feature type="compositionally biased region" description="Pro residues" evidence="1">
    <location>
        <begin position="36"/>
        <end position="47"/>
    </location>
</feature>
<feature type="compositionally biased region" description="Polar residues" evidence="1">
    <location>
        <begin position="1"/>
        <end position="10"/>
    </location>
</feature>
<dbReference type="RefSeq" id="XP_037162245.1">
    <property type="nucleotide sequence ID" value="XM_037310929.1"/>
</dbReference>
<dbReference type="Proteomes" id="UP000578531">
    <property type="component" value="Unassembled WGS sequence"/>
</dbReference>
<feature type="region of interest" description="Disordered" evidence="1">
    <location>
        <begin position="1"/>
        <end position="51"/>
    </location>
</feature>
<evidence type="ECO:0000313" key="3">
    <source>
        <dbReference type="Proteomes" id="UP000578531"/>
    </source>
</evidence>
<feature type="compositionally biased region" description="Basic and acidic residues" evidence="1">
    <location>
        <begin position="159"/>
        <end position="179"/>
    </location>
</feature>
<keyword evidence="3" id="KW-1185">Reference proteome</keyword>
<feature type="region of interest" description="Disordered" evidence="1">
    <location>
        <begin position="152"/>
        <end position="179"/>
    </location>
</feature>
<accession>A0A8H6FQH4</accession>
<name>A0A8H6FQH4_9LECA</name>
<dbReference type="EMBL" id="JACCJC010000045">
    <property type="protein sequence ID" value="KAF6232819.1"/>
    <property type="molecule type" value="Genomic_DNA"/>
</dbReference>
<comment type="caution">
    <text evidence="2">The sequence shown here is derived from an EMBL/GenBank/DDBJ whole genome shotgun (WGS) entry which is preliminary data.</text>
</comment>
<sequence>MGGPRSSQRSSECRDPQFSPPPNGGMPPQKTRRGEPPAPPLRAPTPELPGGLRLLECGGLGPRRCVRTVDAFSCSRDDTLANRVQGTTSGAFPEDKDAGEKFQLVTAPARVHAPGAPTHGDDGFWVREARENRWRRRKRKIDVKGRRERIGASVTGLRGKMDAKDKRGMREGKGMSERIGVRGSKVIDQFSSI</sequence>
<gene>
    <name evidence="2" type="ORF">HO173_009033</name>
</gene>
<proteinExistence type="predicted"/>